<feature type="region of interest" description="Disordered" evidence="1">
    <location>
        <begin position="66"/>
        <end position="89"/>
    </location>
</feature>
<dbReference type="AlphaFoldDB" id="A0A508TBY4"/>
<dbReference type="PANTHER" id="PTHR41251:SF1">
    <property type="entry name" value="NON-HOMOLOGOUS END JOINING PROTEIN KU"/>
    <property type="match status" value="1"/>
</dbReference>
<proteinExistence type="predicted"/>
<dbReference type="InterPro" id="IPR016194">
    <property type="entry name" value="SPOC-like_C_dom_sf"/>
</dbReference>
<gene>
    <name evidence="2" type="ORF">CI1B_46340</name>
</gene>
<dbReference type="InterPro" id="IPR009187">
    <property type="entry name" value="Prok_Ku"/>
</dbReference>
<accession>A0A508TBY4</accession>
<evidence type="ECO:0000313" key="2">
    <source>
        <dbReference type="EMBL" id="VIO72985.1"/>
    </source>
</evidence>
<protein>
    <submittedName>
        <fullName evidence="2">Uncharacterized protein</fullName>
    </submittedName>
</protein>
<reference evidence="2" key="1">
    <citation type="submission" date="2019-02" db="EMBL/GenBank/DDBJ databases">
        <authorList>
            <person name="Pothier F.J."/>
        </authorList>
    </citation>
    <scope>NUCLEOTIDE SEQUENCE</scope>
    <source>
        <strain evidence="2">CI-1B</strain>
    </source>
</reference>
<comment type="caution">
    <text evidence="2">The sequence shown here is derived from an EMBL/GenBank/DDBJ whole genome shotgun (WGS) entry which is preliminary data.</text>
</comment>
<evidence type="ECO:0000313" key="3">
    <source>
        <dbReference type="Proteomes" id="UP000328092"/>
    </source>
</evidence>
<dbReference type="Proteomes" id="UP000328092">
    <property type="component" value="Unassembled WGS sequence"/>
</dbReference>
<organism evidence="2 3">
    <name type="scientific">Bradyrhizobium ivorense</name>
    <dbReference type="NCBI Taxonomy" id="2511166"/>
    <lineage>
        <taxon>Bacteria</taxon>
        <taxon>Pseudomonadati</taxon>
        <taxon>Pseudomonadota</taxon>
        <taxon>Alphaproteobacteria</taxon>
        <taxon>Hyphomicrobiales</taxon>
        <taxon>Nitrobacteraceae</taxon>
        <taxon>Bradyrhizobium</taxon>
    </lineage>
</organism>
<sequence length="89" mass="9932">MDKGLIGTLLRYSYEVRSEAEYFDNIQDVSVTRDMSELAKQIVNQKSGHFEPEKFEDKMKLLLSTSSTGSAPASRLPRKGGCVARMSSI</sequence>
<dbReference type="SUPFAM" id="SSF100939">
    <property type="entry name" value="SPOC domain-like"/>
    <property type="match status" value="1"/>
</dbReference>
<name>A0A508TBY4_9BRAD</name>
<keyword evidence="3" id="KW-1185">Reference proteome</keyword>
<evidence type="ECO:0000256" key="1">
    <source>
        <dbReference type="SAM" id="MobiDB-lite"/>
    </source>
</evidence>
<dbReference type="PANTHER" id="PTHR41251">
    <property type="entry name" value="NON-HOMOLOGOUS END JOINING PROTEIN KU"/>
    <property type="match status" value="1"/>
</dbReference>
<dbReference type="EMBL" id="CAADFC020000016">
    <property type="protein sequence ID" value="VIO72985.1"/>
    <property type="molecule type" value="Genomic_DNA"/>
</dbReference>
<dbReference type="GO" id="GO:0003690">
    <property type="term" value="F:double-stranded DNA binding"/>
    <property type="evidence" value="ECO:0007669"/>
    <property type="project" value="TreeGrafter"/>
</dbReference>